<dbReference type="Pfam" id="PF06144">
    <property type="entry name" value="DNA_pol3_delta"/>
    <property type="match status" value="1"/>
</dbReference>
<evidence type="ECO:0000259" key="10">
    <source>
        <dbReference type="Pfam" id="PF21694"/>
    </source>
</evidence>
<dbReference type="InterPro" id="IPR010372">
    <property type="entry name" value="DNA_pol3_delta_N"/>
</dbReference>
<dbReference type="SUPFAM" id="SSF48019">
    <property type="entry name" value="post-AAA+ oligomerization domain-like"/>
    <property type="match status" value="1"/>
</dbReference>
<dbReference type="Pfam" id="PF21694">
    <property type="entry name" value="DNA_pol3_delta_C"/>
    <property type="match status" value="1"/>
</dbReference>
<feature type="domain" description="DNA polymerase III delta N-terminal" evidence="9">
    <location>
        <begin position="3"/>
        <end position="119"/>
    </location>
</feature>
<reference evidence="11 12" key="1">
    <citation type="journal article" date="2016" name="Nat. Commun.">
        <title>Thousands of microbial genomes shed light on interconnected biogeochemical processes in an aquifer system.</title>
        <authorList>
            <person name="Anantharaman K."/>
            <person name="Brown C.T."/>
            <person name="Hug L.A."/>
            <person name="Sharon I."/>
            <person name="Castelle C.J."/>
            <person name="Probst A.J."/>
            <person name="Thomas B.C."/>
            <person name="Singh A."/>
            <person name="Wilkins M.J."/>
            <person name="Karaoz U."/>
            <person name="Brodie E.L."/>
            <person name="Williams K.H."/>
            <person name="Hubbard S.S."/>
            <person name="Banfield J.F."/>
        </authorList>
    </citation>
    <scope>NUCLEOTIDE SEQUENCE [LARGE SCALE GENOMIC DNA]</scope>
</reference>
<evidence type="ECO:0000256" key="6">
    <source>
        <dbReference type="ARBA" id="ARBA00022932"/>
    </source>
</evidence>
<proteinExistence type="inferred from homology"/>
<evidence type="ECO:0000313" key="11">
    <source>
        <dbReference type="EMBL" id="OHA46648.1"/>
    </source>
</evidence>
<comment type="similarity">
    <text evidence="7">Belongs to the DNA polymerase HolA subunit family.</text>
</comment>
<evidence type="ECO:0000256" key="5">
    <source>
        <dbReference type="ARBA" id="ARBA00022705"/>
    </source>
</evidence>
<dbReference type="GO" id="GO:0003887">
    <property type="term" value="F:DNA-directed DNA polymerase activity"/>
    <property type="evidence" value="ECO:0007669"/>
    <property type="project" value="UniProtKB-KW"/>
</dbReference>
<organism evidence="11 12">
    <name type="scientific">Candidatus Terrybacteria bacterium RIFCSPHIGHO2_01_FULL_43_35</name>
    <dbReference type="NCBI Taxonomy" id="1802361"/>
    <lineage>
        <taxon>Bacteria</taxon>
        <taxon>Candidatus Terryibacteriota</taxon>
    </lineage>
</organism>
<dbReference type="AlphaFoldDB" id="A0A1G2PE85"/>
<dbReference type="NCBIfam" id="TIGR01128">
    <property type="entry name" value="holA"/>
    <property type="match status" value="1"/>
</dbReference>
<dbReference type="Proteomes" id="UP000178869">
    <property type="component" value="Unassembled WGS sequence"/>
</dbReference>
<gene>
    <name evidence="11" type="ORF">A2828_01960</name>
</gene>
<dbReference type="EMBL" id="MHSR01000013">
    <property type="protein sequence ID" value="OHA46648.1"/>
    <property type="molecule type" value="Genomic_DNA"/>
</dbReference>
<protein>
    <recommendedName>
        <fullName evidence="2">DNA polymerase III subunit delta</fullName>
        <ecNumber evidence="1">2.7.7.7</ecNumber>
    </recommendedName>
</protein>
<evidence type="ECO:0000256" key="2">
    <source>
        <dbReference type="ARBA" id="ARBA00017703"/>
    </source>
</evidence>
<evidence type="ECO:0000256" key="8">
    <source>
        <dbReference type="ARBA" id="ARBA00049244"/>
    </source>
</evidence>
<keyword evidence="6" id="KW-0239">DNA-directed DNA polymerase</keyword>
<evidence type="ECO:0000256" key="4">
    <source>
        <dbReference type="ARBA" id="ARBA00022695"/>
    </source>
</evidence>
<dbReference type="Gene3D" id="1.10.8.60">
    <property type="match status" value="1"/>
</dbReference>
<keyword evidence="4" id="KW-0548">Nucleotidyltransferase</keyword>
<dbReference type="GO" id="GO:0009360">
    <property type="term" value="C:DNA polymerase III complex"/>
    <property type="evidence" value="ECO:0007669"/>
    <property type="project" value="InterPro"/>
</dbReference>
<accession>A0A1G2PE85</accession>
<dbReference type="EC" id="2.7.7.7" evidence="1"/>
<comment type="caution">
    <text evidence="11">The sequence shown here is derived from an EMBL/GenBank/DDBJ whole genome shotgun (WGS) entry which is preliminary data.</text>
</comment>
<evidence type="ECO:0000256" key="3">
    <source>
        <dbReference type="ARBA" id="ARBA00022679"/>
    </source>
</evidence>
<dbReference type="PANTHER" id="PTHR34388:SF1">
    <property type="entry name" value="DNA POLYMERASE III SUBUNIT DELTA"/>
    <property type="match status" value="1"/>
</dbReference>
<keyword evidence="3" id="KW-0808">Transferase</keyword>
<dbReference type="InterPro" id="IPR008921">
    <property type="entry name" value="DNA_pol3_clamp-load_cplx_C"/>
</dbReference>
<name>A0A1G2PE85_9BACT</name>
<sequence>MIYLLYGEDTFRSLTRVNEIISRARSLYKEQLNLRRIDAGEDNIRVIEHELETPSLFTPFRLIVVNNASNEKNIYEYLESLIGKFKLDKSTDNIVVFHEGKLENKSQLPALLKTHGKVQEFAFLKRDKITLWIKKFFAARGIKITPEALVFLINTIGPDLWMLSNECHKLASWSGANKETITLSIVEEITPASIDSGVFPFVDYFLGKNKQRALYELEMLAAKGEDVNGLFYLLVKQFEYLAQLFALNQAGRLPLNTAKILGAHPYVVNKLSAQLKRWPQAEIGAVFERLANYDLAIKTGAFDARLALTLLVAAT</sequence>
<evidence type="ECO:0000256" key="7">
    <source>
        <dbReference type="ARBA" id="ARBA00034754"/>
    </source>
</evidence>
<evidence type="ECO:0000256" key="1">
    <source>
        <dbReference type="ARBA" id="ARBA00012417"/>
    </source>
</evidence>
<dbReference type="GO" id="GO:0006261">
    <property type="term" value="P:DNA-templated DNA replication"/>
    <property type="evidence" value="ECO:0007669"/>
    <property type="project" value="TreeGrafter"/>
</dbReference>
<dbReference type="SUPFAM" id="SSF52540">
    <property type="entry name" value="P-loop containing nucleoside triphosphate hydrolases"/>
    <property type="match status" value="1"/>
</dbReference>
<dbReference type="InterPro" id="IPR005790">
    <property type="entry name" value="DNA_polIII_delta"/>
</dbReference>
<dbReference type="InterPro" id="IPR027417">
    <property type="entry name" value="P-loop_NTPase"/>
</dbReference>
<dbReference type="PANTHER" id="PTHR34388">
    <property type="entry name" value="DNA POLYMERASE III SUBUNIT DELTA"/>
    <property type="match status" value="1"/>
</dbReference>
<dbReference type="Gene3D" id="3.40.50.300">
    <property type="entry name" value="P-loop containing nucleotide triphosphate hydrolases"/>
    <property type="match status" value="1"/>
</dbReference>
<comment type="catalytic activity">
    <reaction evidence="8">
        <text>DNA(n) + a 2'-deoxyribonucleoside 5'-triphosphate = DNA(n+1) + diphosphate</text>
        <dbReference type="Rhea" id="RHEA:22508"/>
        <dbReference type="Rhea" id="RHEA-COMP:17339"/>
        <dbReference type="Rhea" id="RHEA-COMP:17340"/>
        <dbReference type="ChEBI" id="CHEBI:33019"/>
        <dbReference type="ChEBI" id="CHEBI:61560"/>
        <dbReference type="ChEBI" id="CHEBI:173112"/>
        <dbReference type="EC" id="2.7.7.7"/>
    </reaction>
</comment>
<evidence type="ECO:0000259" key="9">
    <source>
        <dbReference type="Pfam" id="PF06144"/>
    </source>
</evidence>
<evidence type="ECO:0000313" key="12">
    <source>
        <dbReference type="Proteomes" id="UP000178869"/>
    </source>
</evidence>
<dbReference type="InterPro" id="IPR048466">
    <property type="entry name" value="DNA_pol3_delta-like_C"/>
</dbReference>
<keyword evidence="5" id="KW-0235">DNA replication</keyword>
<dbReference type="Gene3D" id="1.20.272.10">
    <property type="match status" value="1"/>
</dbReference>
<feature type="domain" description="DNA polymerase III delta subunit-like C-terminal" evidence="10">
    <location>
        <begin position="197"/>
        <end position="313"/>
    </location>
</feature>
<dbReference type="GO" id="GO:0003677">
    <property type="term" value="F:DNA binding"/>
    <property type="evidence" value="ECO:0007669"/>
    <property type="project" value="InterPro"/>
</dbReference>